<comment type="function">
    <text evidence="2 10 12">Catalyzes the transfer of a dimethylallyl group onto the adenine at position 37 in tRNAs that read codons beginning with uridine, leading to the formation of N6-(dimethylallyl)adenosine (i(6)A).</text>
</comment>
<evidence type="ECO:0000256" key="9">
    <source>
        <dbReference type="ARBA" id="ARBA00049563"/>
    </source>
</evidence>
<keyword evidence="5 10" id="KW-0819">tRNA processing</keyword>
<evidence type="ECO:0000256" key="7">
    <source>
        <dbReference type="ARBA" id="ARBA00022840"/>
    </source>
</evidence>
<feature type="binding site" evidence="10">
    <location>
        <begin position="18"/>
        <end position="23"/>
    </location>
    <ligand>
        <name>substrate</name>
    </ligand>
</feature>
<dbReference type="STRING" id="631454.N177_0274"/>
<dbReference type="InterPro" id="IPR027417">
    <property type="entry name" value="P-loop_NTPase"/>
</dbReference>
<reference evidence="14 15" key="1">
    <citation type="journal article" date="2014" name="Genome Announc.">
        <title>Draft Genome Sequence of Lutibaculum baratangense Strain AMV1T, Isolated from a Mud Volcano in Andamans, India.</title>
        <authorList>
            <person name="Singh A."/>
            <person name="Sreenivas A."/>
            <person name="Sathyanarayana Reddy G."/>
            <person name="Pinnaka A.K."/>
            <person name="Shivaji S."/>
        </authorList>
    </citation>
    <scope>NUCLEOTIDE SEQUENCE [LARGE SCALE GENOMIC DNA]</scope>
    <source>
        <strain evidence="14 15">AMV1</strain>
    </source>
</reference>
<accession>V4RW98</accession>
<keyword evidence="6 10" id="KW-0547">Nucleotide-binding</keyword>
<evidence type="ECO:0000313" key="14">
    <source>
        <dbReference type="EMBL" id="ESR27295.1"/>
    </source>
</evidence>
<evidence type="ECO:0000256" key="2">
    <source>
        <dbReference type="ARBA" id="ARBA00003213"/>
    </source>
</evidence>
<proteinExistence type="inferred from homology"/>
<gene>
    <name evidence="10" type="primary">miaA</name>
    <name evidence="14" type="ORF">N177_0274</name>
</gene>
<feature type="region of interest" description="Interaction with substrate tRNA" evidence="10">
    <location>
        <begin position="41"/>
        <end position="44"/>
    </location>
</feature>
<keyword evidence="8 10" id="KW-0460">Magnesium</keyword>
<dbReference type="NCBIfam" id="TIGR00174">
    <property type="entry name" value="miaA"/>
    <property type="match status" value="1"/>
</dbReference>
<sequence>MKFEWNDRTRPILIAGPTASGKSALAVELAERLDGTVINADSMQVYAELRVLTARPSPEDEARVPHVLYGHVPVRDPYSSGRWLGDVADALRGVNEAGRRPILVGGTGLYFRALTQGMAEIPAVGEEVRRAVRDRLEIEGAPALHAELSVRDPVSAARIPLSDPQRILRALEVLEATGRPLSSWQADPPLPPLVRPDEAIRLVLWPDRAWLLDRISRRTKAMLEGGAIEEAKTVEAMDLDPELPSYRAHGLRALLAYVAGEAGYDDTVEKIRMDTRRYAKRQFTWFRTQMPDWPRSLPEAALADLRGTLGV</sequence>
<dbReference type="PANTHER" id="PTHR11088:SF60">
    <property type="entry name" value="TRNA DIMETHYLALLYLTRANSFERASE"/>
    <property type="match status" value="1"/>
</dbReference>
<evidence type="ECO:0000313" key="15">
    <source>
        <dbReference type="Proteomes" id="UP000017819"/>
    </source>
</evidence>
<dbReference type="Proteomes" id="UP000017819">
    <property type="component" value="Unassembled WGS sequence"/>
</dbReference>
<feature type="site" description="Interaction with substrate tRNA" evidence="10">
    <location>
        <position position="107"/>
    </location>
</feature>
<evidence type="ECO:0000256" key="4">
    <source>
        <dbReference type="ARBA" id="ARBA00022679"/>
    </source>
</evidence>
<dbReference type="GO" id="GO:0006400">
    <property type="term" value="P:tRNA modification"/>
    <property type="evidence" value="ECO:0007669"/>
    <property type="project" value="TreeGrafter"/>
</dbReference>
<evidence type="ECO:0000256" key="6">
    <source>
        <dbReference type="ARBA" id="ARBA00022741"/>
    </source>
</evidence>
<evidence type="ECO:0000256" key="12">
    <source>
        <dbReference type="RuleBase" id="RU003784"/>
    </source>
</evidence>
<dbReference type="RefSeq" id="WP_023430431.1">
    <property type="nucleotide sequence ID" value="NZ_AWXZ01000007.1"/>
</dbReference>
<dbReference type="CDD" id="cd02019">
    <property type="entry name" value="NK"/>
    <property type="match status" value="1"/>
</dbReference>
<dbReference type="EMBL" id="AWXZ01000007">
    <property type="protein sequence ID" value="ESR27295.1"/>
    <property type="molecule type" value="Genomic_DNA"/>
</dbReference>
<dbReference type="FunFam" id="1.10.20.140:FF:000001">
    <property type="entry name" value="tRNA dimethylallyltransferase"/>
    <property type="match status" value="1"/>
</dbReference>
<feature type="region of interest" description="Interaction with substrate tRNA" evidence="10">
    <location>
        <begin position="165"/>
        <end position="169"/>
    </location>
</feature>
<comment type="caution">
    <text evidence="14">The sequence shown here is derived from an EMBL/GenBank/DDBJ whole genome shotgun (WGS) entry which is preliminary data.</text>
</comment>
<dbReference type="SUPFAM" id="SSF52540">
    <property type="entry name" value="P-loop containing nucleoside triphosphate hydrolases"/>
    <property type="match status" value="2"/>
</dbReference>
<dbReference type="Gene3D" id="1.10.20.140">
    <property type="match status" value="1"/>
</dbReference>
<dbReference type="PANTHER" id="PTHR11088">
    <property type="entry name" value="TRNA DIMETHYLALLYLTRANSFERASE"/>
    <property type="match status" value="1"/>
</dbReference>
<dbReference type="InterPro" id="IPR018022">
    <property type="entry name" value="IPT"/>
</dbReference>
<dbReference type="GO" id="GO:0052381">
    <property type="term" value="F:tRNA dimethylallyltransferase activity"/>
    <property type="evidence" value="ECO:0007669"/>
    <property type="project" value="UniProtKB-UniRule"/>
</dbReference>
<comment type="cofactor">
    <cofactor evidence="1 10">
        <name>Mg(2+)</name>
        <dbReference type="ChEBI" id="CHEBI:18420"/>
    </cofactor>
</comment>
<evidence type="ECO:0000256" key="1">
    <source>
        <dbReference type="ARBA" id="ARBA00001946"/>
    </source>
</evidence>
<dbReference type="eggNOG" id="COG0324">
    <property type="taxonomic scope" value="Bacteria"/>
</dbReference>
<comment type="subunit">
    <text evidence="10">Monomer.</text>
</comment>
<protein>
    <recommendedName>
        <fullName evidence="10">tRNA dimethylallyltransferase</fullName>
        <ecNumber evidence="10">2.5.1.75</ecNumber>
    </recommendedName>
    <alternativeName>
        <fullName evidence="10">Dimethylallyl diphosphate:tRNA dimethylallyltransferase</fullName>
        <shortName evidence="10">DMAPP:tRNA dimethylallyltransferase</shortName>
        <shortName evidence="10">DMATase</shortName>
    </alternativeName>
    <alternativeName>
        <fullName evidence="10">Isopentenyl-diphosphate:tRNA isopentenyltransferase</fullName>
        <shortName evidence="10">IPP transferase</shortName>
        <shortName evidence="10">IPPT</shortName>
        <shortName evidence="10">IPTase</shortName>
    </alternativeName>
</protein>
<comment type="caution">
    <text evidence="10">Lacks conserved residue(s) required for the propagation of feature annotation.</text>
</comment>
<keyword evidence="15" id="KW-1185">Reference proteome</keyword>
<comment type="catalytic activity">
    <reaction evidence="9 10 11">
        <text>adenosine(37) in tRNA + dimethylallyl diphosphate = N(6)-dimethylallyladenosine(37) in tRNA + diphosphate</text>
        <dbReference type="Rhea" id="RHEA:26482"/>
        <dbReference type="Rhea" id="RHEA-COMP:10162"/>
        <dbReference type="Rhea" id="RHEA-COMP:10375"/>
        <dbReference type="ChEBI" id="CHEBI:33019"/>
        <dbReference type="ChEBI" id="CHEBI:57623"/>
        <dbReference type="ChEBI" id="CHEBI:74411"/>
        <dbReference type="ChEBI" id="CHEBI:74415"/>
        <dbReference type="EC" id="2.5.1.75"/>
    </reaction>
</comment>
<dbReference type="GO" id="GO:0005524">
    <property type="term" value="F:ATP binding"/>
    <property type="evidence" value="ECO:0007669"/>
    <property type="project" value="UniProtKB-UniRule"/>
</dbReference>
<evidence type="ECO:0000256" key="10">
    <source>
        <dbReference type="HAMAP-Rule" id="MF_00185"/>
    </source>
</evidence>
<keyword evidence="7 10" id="KW-0067">ATP-binding</keyword>
<dbReference type="InterPro" id="IPR039657">
    <property type="entry name" value="Dimethylallyltransferase"/>
</dbReference>
<evidence type="ECO:0000256" key="3">
    <source>
        <dbReference type="ARBA" id="ARBA00005842"/>
    </source>
</evidence>
<dbReference type="HAMAP" id="MF_00185">
    <property type="entry name" value="IPP_trans"/>
    <property type="match status" value="1"/>
</dbReference>
<dbReference type="EC" id="2.5.1.75" evidence="10"/>
<evidence type="ECO:0000256" key="11">
    <source>
        <dbReference type="RuleBase" id="RU003783"/>
    </source>
</evidence>
<comment type="similarity">
    <text evidence="3 10 13">Belongs to the IPP transferase family.</text>
</comment>
<name>V4RW98_9HYPH</name>
<feature type="binding site" evidence="10">
    <location>
        <begin position="16"/>
        <end position="23"/>
    </location>
    <ligand>
        <name>ATP</name>
        <dbReference type="ChEBI" id="CHEBI:30616"/>
    </ligand>
</feature>
<dbReference type="Pfam" id="PF01715">
    <property type="entry name" value="IPPT"/>
    <property type="match status" value="1"/>
</dbReference>
<keyword evidence="4 10" id="KW-0808">Transferase</keyword>
<evidence type="ECO:0000256" key="13">
    <source>
        <dbReference type="RuleBase" id="RU003785"/>
    </source>
</evidence>
<organism evidence="14 15">
    <name type="scientific">Lutibaculum baratangense AMV1</name>
    <dbReference type="NCBI Taxonomy" id="631454"/>
    <lineage>
        <taxon>Bacteria</taxon>
        <taxon>Pseudomonadati</taxon>
        <taxon>Pseudomonadota</taxon>
        <taxon>Alphaproteobacteria</taxon>
        <taxon>Hyphomicrobiales</taxon>
        <taxon>Tepidamorphaceae</taxon>
        <taxon>Lutibaculum</taxon>
    </lineage>
</organism>
<dbReference type="OrthoDB" id="9776390at2"/>
<feature type="site" description="Interaction with substrate tRNA" evidence="10">
    <location>
        <position position="133"/>
    </location>
</feature>
<evidence type="ECO:0000256" key="8">
    <source>
        <dbReference type="ARBA" id="ARBA00022842"/>
    </source>
</evidence>
<evidence type="ECO:0000256" key="5">
    <source>
        <dbReference type="ARBA" id="ARBA00022694"/>
    </source>
</evidence>
<dbReference type="AlphaFoldDB" id="V4RW98"/>
<dbReference type="Gene3D" id="3.40.50.300">
    <property type="entry name" value="P-loop containing nucleotide triphosphate hydrolases"/>
    <property type="match status" value="1"/>
</dbReference>
<dbReference type="PATRIC" id="fig|631454.5.peg.272"/>